<keyword evidence="12" id="KW-0325">Glycoprotein</keyword>
<dbReference type="InterPro" id="IPR002659">
    <property type="entry name" value="Glyco_trans_31"/>
</dbReference>
<dbReference type="GO" id="GO:0008499">
    <property type="term" value="F:N-acetyl-beta-D-glucosaminide beta-(1,3)-galactosyltransferase activity"/>
    <property type="evidence" value="ECO:0007669"/>
    <property type="project" value="TreeGrafter"/>
</dbReference>
<comment type="subcellular location">
    <subcellularLocation>
        <location evidence="1 14">Golgi apparatus membrane</location>
        <topology evidence="1 14">Single-pass type II membrane protein</topology>
    </subcellularLocation>
</comment>
<dbReference type="Proteomes" id="UP001066276">
    <property type="component" value="Chromosome 8"/>
</dbReference>
<dbReference type="PANTHER" id="PTHR11214:SF265">
    <property type="entry name" value="BETA-1,3-GALACTOSYLTRANSFERASE 5"/>
    <property type="match status" value="1"/>
</dbReference>
<keyword evidence="10" id="KW-0443">Lipid metabolism</keyword>
<comment type="similarity">
    <text evidence="3 14">Belongs to the glycosyltransferase 31 family.</text>
</comment>
<sequence>MKTMDKRRVVFTMLLLFSCLCFFILSLQLNFMKVCFFCLNSSGMLMFNFGGDNGTFLLLPNARCEQKPPFLVILVATRHKEVEARTAIRRTWGKDQTIGNKRIAVFFLVGTMAEQEKKAEANIAAESLIYRDIIQKNFTDTYYNLTLKTVMGLEWIDHFCPQTKFVMKTDTDMFVNVFYLTELLVKKNRTTHFFTGYQKLNEFPIRSRFSKWYVSEEEYPAQLYPPFCSGTGYILSTDVAHNVLTVSKSVPFFKLEDVFVGMCLQKLNIMPEPLYSEETFFPDKIEFSICRFRKIVTCHHIRPSELLIYWNALNRTTEESC</sequence>
<keyword evidence="5" id="KW-0808">Transferase</keyword>
<evidence type="ECO:0000313" key="15">
    <source>
        <dbReference type="EMBL" id="KAJ1112932.1"/>
    </source>
</evidence>
<evidence type="ECO:0000256" key="5">
    <source>
        <dbReference type="ARBA" id="ARBA00022679"/>
    </source>
</evidence>
<comment type="catalytic activity">
    <reaction evidence="13">
        <text>a globoside Gb4Cer (d18:1(4E)) + UDP-alpha-D-galactose = a globoside GalGb4Cer (d18:1(4E)) + UDP + H(+)</text>
        <dbReference type="Rhea" id="RHEA:41996"/>
        <dbReference type="ChEBI" id="CHEBI:15378"/>
        <dbReference type="ChEBI" id="CHEBI:18259"/>
        <dbReference type="ChEBI" id="CHEBI:58223"/>
        <dbReference type="ChEBI" id="CHEBI:62571"/>
        <dbReference type="ChEBI" id="CHEBI:66914"/>
    </reaction>
    <physiologicalReaction direction="left-to-right" evidence="13">
        <dbReference type="Rhea" id="RHEA:41997"/>
    </physiologicalReaction>
</comment>
<evidence type="ECO:0000256" key="13">
    <source>
        <dbReference type="ARBA" id="ARBA00048834"/>
    </source>
</evidence>
<keyword evidence="11" id="KW-0472">Membrane</keyword>
<reference evidence="15" key="1">
    <citation type="journal article" date="2022" name="bioRxiv">
        <title>Sequencing and chromosome-scale assembly of the giantPleurodeles waltlgenome.</title>
        <authorList>
            <person name="Brown T."/>
            <person name="Elewa A."/>
            <person name="Iarovenko S."/>
            <person name="Subramanian E."/>
            <person name="Araus A.J."/>
            <person name="Petzold A."/>
            <person name="Susuki M."/>
            <person name="Suzuki K.-i.T."/>
            <person name="Hayashi T."/>
            <person name="Toyoda A."/>
            <person name="Oliveira C."/>
            <person name="Osipova E."/>
            <person name="Leigh N.D."/>
            <person name="Simon A."/>
            <person name="Yun M.H."/>
        </authorList>
    </citation>
    <scope>NUCLEOTIDE SEQUENCE</scope>
    <source>
        <strain evidence="15">20211129_DDA</strain>
        <tissue evidence="15">Liver</tissue>
    </source>
</reference>
<keyword evidence="9 14" id="KW-0333">Golgi apparatus</keyword>
<dbReference type="GO" id="GO:0006629">
    <property type="term" value="P:lipid metabolic process"/>
    <property type="evidence" value="ECO:0007669"/>
    <property type="project" value="UniProtKB-KW"/>
</dbReference>
<dbReference type="PROSITE" id="PS51257">
    <property type="entry name" value="PROKAR_LIPOPROTEIN"/>
    <property type="match status" value="1"/>
</dbReference>
<protein>
    <recommendedName>
        <fullName evidence="14">Hexosyltransferase</fullName>
        <ecNumber evidence="14">2.4.1.-</ecNumber>
    </recommendedName>
</protein>
<dbReference type="Pfam" id="PF01762">
    <property type="entry name" value="Galactosyl_T"/>
    <property type="match status" value="1"/>
</dbReference>
<evidence type="ECO:0000256" key="10">
    <source>
        <dbReference type="ARBA" id="ARBA00023098"/>
    </source>
</evidence>
<keyword evidence="4 14" id="KW-0328">Glycosyltransferase</keyword>
<dbReference type="GO" id="GO:0006493">
    <property type="term" value="P:protein O-linked glycosylation"/>
    <property type="evidence" value="ECO:0007669"/>
    <property type="project" value="TreeGrafter"/>
</dbReference>
<name>A0AAV7NA26_PLEWA</name>
<keyword evidence="7" id="KW-0735">Signal-anchor</keyword>
<dbReference type="FunFam" id="3.90.550.50:FF:000001">
    <property type="entry name" value="Hexosyltransferase"/>
    <property type="match status" value="1"/>
</dbReference>
<gene>
    <name evidence="15" type="ORF">NDU88_001193</name>
</gene>
<dbReference type="PANTHER" id="PTHR11214">
    <property type="entry name" value="BETA-1,3-N-ACETYLGLUCOSAMINYLTRANSFERASE"/>
    <property type="match status" value="1"/>
</dbReference>
<evidence type="ECO:0000256" key="2">
    <source>
        <dbReference type="ARBA" id="ARBA00004922"/>
    </source>
</evidence>
<dbReference type="EC" id="2.4.1.-" evidence="14"/>
<keyword evidence="16" id="KW-1185">Reference proteome</keyword>
<evidence type="ECO:0000256" key="3">
    <source>
        <dbReference type="ARBA" id="ARBA00008661"/>
    </source>
</evidence>
<evidence type="ECO:0000313" key="16">
    <source>
        <dbReference type="Proteomes" id="UP001066276"/>
    </source>
</evidence>
<evidence type="ECO:0000256" key="7">
    <source>
        <dbReference type="ARBA" id="ARBA00022968"/>
    </source>
</evidence>
<evidence type="ECO:0000256" key="4">
    <source>
        <dbReference type="ARBA" id="ARBA00022676"/>
    </source>
</evidence>
<dbReference type="AlphaFoldDB" id="A0AAV7NA26"/>
<keyword evidence="8" id="KW-1133">Transmembrane helix</keyword>
<organism evidence="15 16">
    <name type="scientific">Pleurodeles waltl</name>
    <name type="common">Iberian ribbed newt</name>
    <dbReference type="NCBI Taxonomy" id="8319"/>
    <lineage>
        <taxon>Eukaryota</taxon>
        <taxon>Metazoa</taxon>
        <taxon>Chordata</taxon>
        <taxon>Craniata</taxon>
        <taxon>Vertebrata</taxon>
        <taxon>Euteleostomi</taxon>
        <taxon>Amphibia</taxon>
        <taxon>Batrachia</taxon>
        <taxon>Caudata</taxon>
        <taxon>Salamandroidea</taxon>
        <taxon>Salamandridae</taxon>
        <taxon>Pleurodelinae</taxon>
        <taxon>Pleurodeles</taxon>
    </lineage>
</organism>
<evidence type="ECO:0000256" key="9">
    <source>
        <dbReference type="ARBA" id="ARBA00023034"/>
    </source>
</evidence>
<comment type="pathway">
    <text evidence="2">Protein modification; protein glycosylation.</text>
</comment>
<dbReference type="EMBL" id="JANPWB010000012">
    <property type="protein sequence ID" value="KAJ1112932.1"/>
    <property type="molecule type" value="Genomic_DNA"/>
</dbReference>
<dbReference type="Gene3D" id="3.90.550.50">
    <property type="match status" value="1"/>
</dbReference>
<evidence type="ECO:0000256" key="8">
    <source>
        <dbReference type="ARBA" id="ARBA00022989"/>
    </source>
</evidence>
<comment type="caution">
    <text evidence="15">The sequence shown here is derived from an EMBL/GenBank/DDBJ whole genome shotgun (WGS) entry which is preliminary data.</text>
</comment>
<proteinExistence type="inferred from homology"/>
<keyword evidence="6" id="KW-0812">Transmembrane</keyword>
<evidence type="ECO:0000256" key="12">
    <source>
        <dbReference type="ARBA" id="ARBA00023180"/>
    </source>
</evidence>
<evidence type="ECO:0000256" key="11">
    <source>
        <dbReference type="ARBA" id="ARBA00023136"/>
    </source>
</evidence>
<dbReference type="GO" id="GO:0005783">
    <property type="term" value="C:endoplasmic reticulum"/>
    <property type="evidence" value="ECO:0007669"/>
    <property type="project" value="TreeGrafter"/>
</dbReference>
<evidence type="ECO:0000256" key="1">
    <source>
        <dbReference type="ARBA" id="ARBA00004323"/>
    </source>
</evidence>
<evidence type="ECO:0000256" key="14">
    <source>
        <dbReference type="RuleBase" id="RU363063"/>
    </source>
</evidence>
<accession>A0AAV7NA26</accession>
<dbReference type="GO" id="GO:0000139">
    <property type="term" value="C:Golgi membrane"/>
    <property type="evidence" value="ECO:0007669"/>
    <property type="project" value="UniProtKB-SubCell"/>
</dbReference>
<evidence type="ECO:0000256" key="6">
    <source>
        <dbReference type="ARBA" id="ARBA00022692"/>
    </source>
</evidence>